<dbReference type="PANTHER" id="PTHR33407:SF9">
    <property type="entry name" value="PECTATE LYASE F-RELATED"/>
    <property type="match status" value="1"/>
</dbReference>
<dbReference type="InterPro" id="IPR004898">
    <property type="entry name" value="Pectate_lyase_PlyH/PlyE-like"/>
</dbReference>
<dbReference type="SUPFAM" id="SSF51126">
    <property type="entry name" value="Pectin lyase-like"/>
    <property type="match status" value="1"/>
</dbReference>
<evidence type="ECO:0000256" key="8">
    <source>
        <dbReference type="ARBA" id="ARBA00023239"/>
    </source>
</evidence>
<dbReference type="Pfam" id="PF03211">
    <property type="entry name" value="Pectate_lyase"/>
    <property type="match status" value="1"/>
</dbReference>
<dbReference type="InterPro" id="IPR011050">
    <property type="entry name" value="Pectin_lyase_fold/virulence"/>
</dbReference>
<comment type="catalytic activity">
    <reaction evidence="1 10">
        <text>Eliminative cleavage of (1-&gt;4)-alpha-D-galacturonan to give oligosaccharides with 4-deoxy-alpha-D-galact-4-enuronosyl groups at their non-reducing ends.</text>
        <dbReference type="EC" id="4.2.2.2"/>
    </reaction>
</comment>
<keyword evidence="8 10" id="KW-0456">Lyase</keyword>
<comment type="cofactor">
    <cofactor evidence="2 10">
        <name>Ca(2+)</name>
        <dbReference type="ChEBI" id="CHEBI:29108"/>
    </cofactor>
</comment>
<proteinExistence type="inferred from homology"/>
<evidence type="ECO:0000259" key="12">
    <source>
        <dbReference type="PROSITE" id="PS51164"/>
    </source>
</evidence>
<dbReference type="InterPro" id="IPR000254">
    <property type="entry name" value="CBD"/>
</dbReference>
<sequence length="347" mass="35736">MKSAIILSLSALGAVANAQAAVYGQCGGSGWSGETTCASGSSCVEYNNWYSQCVPGAPASSDDEPAEEEPTTPAPTVPDEEEEEDETTTPEPVETEEPVVEEPVEEEPVEEPTTPPPSGGSSGLQTSLPAATGEELSAEAIVVTSSLDGGMKLYDRSTKVCQDQSETGEKDAMFILEDGASLSNVIIGGNQAEGVHCRGTCTLTNVWFKDVCEDAITLKQTGGVSKIIGGGAFEASDKVVQFNGLGTVEITDFYAENYGKLVRSCGNCKGNGGARHVVIAGSQAVNGGVLCGINSNFGDTCSIVDTCQNKGKSCDLYEGNASGKEPKKLSSGPDGTSCTATGFTETC</sequence>
<feature type="domain" description="CBM1" evidence="12">
    <location>
        <begin position="18"/>
        <end position="54"/>
    </location>
</feature>
<evidence type="ECO:0000256" key="2">
    <source>
        <dbReference type="ARBA" id="ARBA00001913"/>
    </source>
</evidence>
<dbReference type="SUPFAM" id="SSF57180">
    <property type="entry name" value="Cellulose-binding domain"/>
    <property type="match status" value="1"/>
</dbReference>
<keyword evidence="5 10" id="KW-0964">Secreted</keyword>
<evidence type="ECO:0000256" key="5">
    <source>
        <dbReference type="ARBA" id="ARBA00022525"/>
    </source>
</evidence>
<dbReference type="EC" id="4.2.2.2" evidence="10"/>
<evidence type="ECO:0000256" key="3">
    <source>
        <dbReference type="ARBA" id="ARBA00004613"/>
    </source>
</evidence>
<dbReference type="Gene3D" id="2.160.20.10">
    <property type="entry name" value="Single-stranded right-handed beta-helix, Pectin lyase-like"/>
    <property type="match status" value="1"/>
</dbReference>
<accession>A0A8K0TVW7</accession>
<name>A0A8K0TVW7_9PEZI</name>
<dbReference type="OrthoDB" id="441042at2759"/>
<dbReference type="GO" id="GO:0030248">
    <property type="term" value="F:cellulose binding"/>
    <property type="evidence" value="ECO:0007669"/>
    <property type="project" value="InterPro"/>
</dbReference>
<comment type="subcellular location">
    <subcellularLocation>
        <location evidence="3 10">Secreted</location>
    </subcellularLocation>
</comment>
<evidence type="ECO:0000256" key="9">
    <source>
        <dbReference type="ARBA" id="ARBA00025679"/>
    </source>
</evidence>
<feature type="compositionally biased region" description="Acidic residues" evidence="11">
    <location>
        <begin position="61"/>
        <end position="70"/>
    </location>
</feature>
<keyword evidence="7 10" id="KW-0106">Calcium</keyword>
<comment type="similarity">
    <text evidence="4 10">Belongs to the polysaccharide lyase 3 family.</text>
</comment>
<dbReference type="GO" id="GO:0030570">
    <property type="term" value="F:pectate lyase activity"/>
    <property type="evidence" value="ECO:0007669"/>
    <property type="project" value="UniProtKB-UniRule"/>
</dbReference>
<evidence type="ECO:0000256" key="1">
    <source>
        <dbReference type="ARBA" id="ARBA00000695"/>
    </source>
</evidence>
<evidence type="ECO:0000313" key="13">
    <source>
        <dbReference type="EMBL" id="KAH7376406.1"/>
    </source>
</evidence>
<evidence type="ECO:0000256" key="10">
    <source>
        <dbReference type="RuleBase" id="RU367009"/>
    </source>
</evidence>
<dbReference type="Pfam" id="PF00734">
    <property type="entry name" value="CBM_1"/>
    <property type="match status" value="1"/>
</dbReference>
<protein>
    <recommendedName>
        <fullName evidence="10">Pectate lyase</fullName>
        <ecNumber evidence="10">4.2.2.2</ecNumber>
    </recommendedName>
</protein>
<dbReference type="PROSITE" id="PS00562">
    <property type="entry name" value="CBM1_1"/>
    <property type="match status" value="1"/>
</dbReference>
<feature type="region of interest" description="Disordered" evidence="11">
    <location>
        <begin position="55"/>
        <end position="128"/>
    </location>
</feature>
<evidence type="ECO:0000313" key="14">
    <source>
        <dbReference type="Proteomes" id="UP000813385"/>
    </source>
</evidence>
<evidence type="ECO:0000256" key="7">
    <source>
        <dbReference type="ARBA" id="ARBA00022837"/>
    </source>
</evidence>
<dbReference type="InterPro" id="IPR035971">
    <property type="entry name" value="CBD_sf"/>
</dbReference>
<organism evidence="13 14">
    <name type="scientific">Plectosphaerella cucumerina</name>
    <dbReference type="NCBI Taxonomy" id="40658"/>
    <lineage>
        <taxon>Eukaryota</taxon>
        <taxon>Fungi</taxon>
        <taxon>Dikarya</taxon>
        <taxon>Ascomycota</taxon>
        <taxon>Pezizomycotina</taxon>
        <taxon>Sordariomycetes</taxon>
        <taxon>Hypocreomycetidae</taxon>
        <taxon>Glomerellales</taxon>
        <taxon>Plectosphaerellaceae</taxon>
        <taxon>Plectosphaerella</taxon>
    </lineage>
</organism>
<keyword evidence="6 10" id="KW-0732">Signal</keyword>
<evidence type="ECO:0000256" key="11">
    <source>
        <dbReference type="SAM" id="MobiDB-lite"/>
    </source>
</evidence>
<dbReference type="AlphaFoldDB" id="A0A8K0TVW7"/>
<feature type="compositionally biased region" description="Polar residues" evidence="11">
    <location>
        <begin position="333"/>
        <end position="347"/>
    </location>
</feature>
<dbReference type="GO" id="GO:0045490">
    <property type="term" value="P:pectin catabolic process"/>
    <property type="evidence" value="ECO:0007669"/>
    <property type="project" value="TreeGrafter"/>
</dbReference>
<feature type="chain" id="PRO_5035489022" description="Pectate lyase" evidence="10">
    <location>
        <begin position="21"/>
        <end position="347"/>
    </location>
</feature>
<feature type="compositionally biased region" description="Acidic residues" evidence="11">
    <location>
        <begin position="78"/>
        <end position="110"/>
    </location>
</feature>
<dbReference type="EMBL" id="JAGPXD010000001">
    <property type="protein sequence ID" value="KAH7376406.1"/>
    <property type="molecule type" value="Genomic_DNA"/>
</dbReference>
<reference evidence="13" key="1">
    <citation type="journal article" date="2021" name="Nat. Commun.">
        <title>Genetic determinants of endophytism in the Arabidopsis root mycobiome.</title>
        <authorList>
            <person name="Mesny F."/>
            <person name="Miyauchi S."/>
            <person name="Thiergart T."/>
            <person name="Pickel B."/>
            <person name="Atanasova L."/>
            <person name="Karlsson M."/>
            <person name="Huettel B."/>
            <person name="Barry K.W."/>
            <person name="Haridas S."/>
            <person name="Chen C."/>
            <person name="Bauer D."/>
            <person name="Andreopoulos W."/>
            <person name="Pangilinan J."/>
            <person name="LaButti K."/>
            <person name="Riley R."/>
            <person name="Lipzen A."/>
            <person name="Clum A."/>
            <person name="Drula E."/>
            <person name="Henrissat B."/>
            <person name="Kohler A."/>
            <person name="Grigoriev I.V."/>
            <person name="Martin F.M."/>
            <person name="Hacquard S."/>
        </authorList>
    </citation>
    <scope>NUCLEOTIDE SEQUENCE</scope>
    <source>
        <strain evidence="13">MPI-CAGE-AT-0016</strain>
    </source>
</reference>
<feature type="signal peptide" evidence="10">
    <location>
        <begin position="1"/>
        <end position="20"/>
    </location>
</feature>
<comment type="caution">
    <text evidence="13">The sequence shown here is derived from an EMBL/GenBank/DDBJ whole genome shotgun (WGS) entry which is preliminary data.</text>
</comment>
<dbReference type="Proteomes" id="UP000813385">
    <property type="component" value="Unassembled WGS sequence"/>
</dbReference>
<keyword evidence="14" id="KW-1185">Reference proteome</keyword>
<dbReference type="GO" id="GO:0005576">
    <property type="term" value="C:extracellular region"/>
    <property type="evidence" value="ECO:0007669"/>
    <property type="project" value="UniProtKB-SubCell"/>
</dbReference>
<comment type="function">
    <text evidence="9 10">Pectinolytic enzyme consist of four classes of enzymes: pectin lyase, polygalacturonase, pectin methylesterase and rhamnogalacturonase. Among pectinolytic enzymes, pectin lyase is the most important in depolymerization of pectin, since it cleaves internal glycosidic bonds of highly methylated pectins. Favors pectate, the anion, over pectin, the methyl ester.</text>
</comment>
<dbReference type="PROSITE" id="PS51164">
    <property type="entry name" value="CBM1_2"/>
    <property type="match status" value="1"/>
</dbReference>
<dbReference type="SMART" id="SM00236">
    <property type="entry name" value="fCBD"/>
    <property type="match status" value="1"/>
</dbReference>
<gene>
    <name evidence="13" type="ORF">B0T11DRAFT_346478</name>
</gene>
<evidence type="ECO:0000256" key="6">
    <source>
        <dbReference type="ARBA" id="ARBA00022729"/>
    </source>
</evidence>
<dbReference type="InterPro" id="IPR012334">
    <property type="entry name" value="Pectin_lyas_fold"/>
</dbReference>
<dbReference type="PANTHER" id="PTHR33407">
    <property type="entry name" value="PECTATE LYASE F-RELATED"/>
    <property type="match status" value="1"/>
</dbReference>
<feature type="region of interest" description="Disordered" evidence="11">
    <location>
        <begin position="322"/>
        <end position="347"/>
    </location>
</feature>
<evidence type="ECO:0000256" key="4">
    <source>
        <dbReference type="ARBA" id="ARBA00006463"/>
    </source>
</evidence>